<dbReference type="Proteomes" id="UP000295151">
    <property type="component" value="Unassembled WGS sequence"/>
</dbReference>
<reference evidence="1 2" key="1">
    <citation type="submission" date="2019-03" db="EMBL/GenBank/DDBJ databases">
        <title>Genomic Encyclopedia of Type Strains, Phase III (KMG-III): the genomes of soil and plant-associated and newly described type strains.</title>
        <authorList>
            <person name="Whitman W."/>
        </authorList>
    </citation>
    <scope>NUCLEOTIDE SEQUENCE [LARGE SCALE GENOMIC DNA]</scope>
    <source>
        <strain evidence="1 2">VKM Ac-2575</strain>
    </source>
</reference>
<name>A0A4R7SZU1_9ACTN</name>
<sequence>MGVMTEATTTDTLAEAVAAEPSTANQEKLWKATFSLERWWFVQRGEPDNPQPFVGVHADQPFLMAFTSAERARTFAVDNGLAGPDDEVLVLALTPADAVVQAPVWLQQGIAAITFDHGIAGYFAPLGNLPAIRSHVQNVA</sequence>
<organism evidence="1 2">
    <name type="scientific">Kribbella voronezhensis</name>
    <dbReference type="NCBI Taxonomy" id="2512212"/>
    <lineage>
        <taxon>Bacteria</taxon>
        <taxon>Bacillati</taxon>
        <taxon>Actinomycetota</taxon>
        <taxon>Actinomycetes</taxon>
        <taxon>Propionibacteriales</taxon>
        <taxon>Kribbellaceae</taxon>
        <taxon>Kribbella</taxon>
    </lineage>
</organism>
<comment type="caution">
    <text evidence="1">The sequence shown here is derived from an EMBL/GenBank/DDBJ whole genome shotgun (WGS) entry which is preliminary data.</text>
</comment>
<protein>
    <recommendedName>
        <fullName evidence="3">Type III secretion system (T3SS) SseB-like protein</fullName>
    </recommendedName>
</protein>
<keyword evidence="2" id="KW-1185">Reference proteome</keyword>
<gene>
    <name evidence="1" type="ORF">EV138_6950</name>
</gene>
<evidence type="ECO:0000313" key="1">
    <source>
        <dbReference type="EMBL" id="TDU84479.1"/>
    </source>
</evidence>
<accession>A0A4R7SZU1</accession>
<evidence type="ECO:0008006" key="3">
    <source>
        <dbReference type="Google" id="ProtNLM"/>
    </source>
</evidence>
<evidence type="ECO:0000313" key="2">
    <source>
        <dbReference type="Proteomes" id="UP000295151"/>
    </source>
</evidence>
<dbReference type="AlphaFoldDB" id="A0A4R7SZU1"/>
<dbReference type="EMBL" id="SOCE01000002">
    <property type="protein sequence ID" value="TDU84479.1"/>
    <property type="molecule type" value="Genomic_DNA"/>
</dbReference>
<proteinExistence type="predicted"/>